<sequence>MLRLRPGFDREVGEAWQDDDDGKLETKIASIAAAIIVAGEVKFRKGLREAEERAEQQRLEQEKRRQEQLVNRQRLQNLHTSVELLRQAEKIRALVERVQRAITEGSLDIDAATLSTWERWALAEADKIDPIRSGQVMTHLNVPRL</sequence>
<evidence type="ECO:0000313" key="2">
    <source>
        <dbReference type="EMBL" id="UUP17038.1"/>
    </source>
</evidence>
<accession>A0ABY5MK44</accession>
<gene>
    <name evidence="2" type="ORF">NTH_01489</name>
</gene>
<dbReference type="Proteomes" id="UP001342418">
    <property type="component" value="Chromosome"/>
</dbReference>
<name>A0ABY5MK44_9HYPH</name>
<organism evidence="2 3">
    <name type="scientific">Nitratireductor thuwali</name>
    <dbReference type="NCBI Taxonomy" id="2267699"/>
    <lineage>
        <taxon>Bacteria</taxon>
        <taxon>Pseudomonadati</taxon>
        <taxon>Pseudomonadota</taxon>
        <taxon>Alphaproteobacteria</taxon>
        <taxon>Hyphomicrobiales</taxon>
        <taxon>Phyllobacteriaceae</taxon>
        <taxon>Nitratireductor</taxon>
    </lineage>
</organism>
<keyword evidence="1" id="KW-0175">Coiled coil</keyword>
<reference evidence="2 3" key="1">
    <citation type="submission" date="2018-07" db="EMBL/GenBank/DDBJ databases">
        <title>Genome sequence of Nitratireductor thuwali#1536.</title>
        <authorList>
            <person name="Michoud G."/>
            <person name="Merlino G."/>
            <person name="Sefrji F.O."/>
            <person name="Daffonchio D."/>
        </authorList>
    </citation>
    <scope>NUCLEOTIDE SEQUENCE [LARGE SCALE GENOMIC DNA]</scope>
    <source>
        <strain evidence="3">Nit1536</strain>
    </source>
</reference>
<evidence type="ECO:0000313" key="3">
    <source>
        <dbReference type="Proteomes" id="UP001342418"/>
    </source>
</evidence>
<proteinExistence type="predicted"/>
<evidence type="ECO:0000256" key="1">
    <source>
        <dbReference type="SAM" id="Coils"/>
    </source>
</evidence>
<dbReference type="EMBL" id="CP030941">
    <property type="protein sequence ID" value="UUP17038.1"/>
    <property type="molecule type" value="Genomic_DNA"/>
</dbReference>
<feature type="coiled-coil region" evidence="1">
    <location>
        <begin position="44"/>
        <end position="76"/>
    </location>
</feature>
<keyword evidence="3" id="KW-1185">Reference proteome</keyword>
<protein>
    <submittedName>
        <fullName evidence="2">Uncharacterized protein</fullName>
    </submittedName>
</protein>